<dbReference type="EMBL" id="JQIM01000009">
    <property type="protein sequence ID" value="KGX11718.1"/>
    <property type="molecule type" value="Genomic_DNA"/>
</dbReference>
<feature type="domain" description="Amidohydrolase-related" evidence="2">
    <location>
        <begin position="25"/>
        <end position="290"/>
    </location>
</feature>
<gene>
    <name evidence="3" type="ORF">Y036_3689</name>
</gene>
<keyword evidence="1" id="KW-0963">Cytoplasm</keyword>
<dbReference type="PANTHER" id="PTHR35563:SF2">
    <property type="entry name" value="BARREL METAL-DEPENDENT HYDROLASE, PUTATIVE (AFU_ORTHOLOGUE AFUA_1G16240)-RELATED"/>
    <property type="match status" value="1"/>
</dbReference>
<comment type="caution">
    <text evidence="3">The sequence shown here is derived from an EMBL/GenBank/DDBJ whole genome shotgun (WGS) entry which is preliminary data.</text>
</comment>
<dbReference type="InterPro" id="IPR052358">
    <property type="entry name" value="Aro_Compnd_Degr_Hydrolases"/>
</dbReference>
<dbReference type="KEGG" id="but:X994_5795"/>
<organism evidence="3 4">
    <name type="scientific">Burkholderia pseudomallei</name>
    <name type="common">Pseudomonas pseudomallei</name>
    <dbReference type="NCBI Taxonomy" id="28450"/>
    <lineage>
        <taxon>Bacteria</taxon>
        <taxon>Pseudomonadati</taxon>
        <taxon>Pseudomonadota</taxon>
        <taxon>Betaproteobacteria</taxon>
        <taxon>Burkholderiales</taxon>
        <taxon>Burkholderiaceae</taxon>
        <taxon>Burkholderia</taxon>
        <taxon>pseudomallei group</taxon>
    </lineage>
</organism>
<dbReference type="InterPro" id="IPR032466">
    <property type="entry name" value="Metal_Hydrolase"/>
</dbReference>
<dbReference type="InterPro" id="IPR006680">
    <property type="entry name" value="Amidohydro-rel"/>
</dbReference>
<dbReference type="Gene3D" id="3.20.20.140">
    <property type="entry name" value="Metal-dependent hydrolases"/>
    <property type="match status" value="1"/>
</dbReference>
<sequence length="296" mass="32585">MSEQEWNAFAPAAAAPHAACGITAIDAHAHVFETGLPLAGRRRYAPDYDAPLDAYLAQLDAHRVSHGVLVQPSFLGSDCRYLLRALARQPRRLRGVAVIDAGCAPAALDALDRAGVVGIRLNLIGMPDPALDGPAWRATLERVAALRWHVELHAQAQRLARLIAPLLAHRVNIVVDHFGRPEPARGIADAGFRDLLRAAATRRVWVKLSGAYRNWPFAPGEAHARARAAFDALAAEFGAERLVWGSDWPHTQFERTETFGRALAFARRWIPDDAMRRAIFVETPARLFRFGEQRGA</sequence>
<reference evidence="3 4" key="1">
    <citation type="submission" date="2014-08" db="EMBL/GenBank/DDBJ databases">
        <authorList>
            <person name="Bunnell A."/>
            <person name="Chain P.S."/>
            <person name="Chertkov O."/>
            <person name="Currie B.J."/>
            <person name="Daligault H.E."/>
            <person name="Davenport K.W."/>
            <person name="Davis C."/>
            <person name="Gleasner C.D."/>
            <person name="Johnson S.L."/>
            <person name="Kaestli M."/>
            <person name="Koren S."/>
            <person name="Kunde Y.A."/>
            <person name="Mayo M."/>
            <person name="McMurry K.K."/>
            <person name="Price E.P."/>
            <person name="Reitenga K.G."/>
            <person name="Robison R."/>
            <person name="Rosovitz M.J."/>
            <person name="Sarovich D.S."/>
            <person name="Teshima H."/>
        </authorList>
    </citation>
    <scope>NUCLEOTIDE SEQUENCE [LARGE SCALE GENOMIC DNA]</scope>
    <source>
        <strain evidence="3 4">MSHR44</strain>
    </source>
</reference>
<dbReference type="Pfam" id="PF04909">
    <property type="entry name" value="Amidohydro_2"/>
    <property type="match status" value="1"/>
</dbReference>
<evidence type="ECO:0000313" key="3">
    <source>
        <dbReference type="EMBL" id="KGX11718.1"/>
    </source>
</evidence>
<accession>A0A095LIH3</accession>
<evidence type="ECO:0000313" key="4">
    <source>
        <dbReference type="Proteomes" id="UP000030475"/>
    </source>
</evidence>
<name>A0A095LIH3_BURPE</name>
<dbReference type="AlphaFoldDB" id="A0A095LIH3"/>
<dbReference type="PANTHER" id="PTHR35563">
    <property type="entry name" value="BARREL METAL-DEPENDENT HYDROLASE, PUTATIVE (AFU_ORTHOLOGUE AFUA_1G16240)-RELATED"/>
    <property type="match status" value="1"/>
</dbReference>
<evidence type="ECO:0000256" key="1">
    <source>
        <dbReference type="ARBA" id="ARBA00022490"/>
    </source>
</evidence>
<dbReference type="GeneID" id="93063497"/>
<dbReference type="GO" id="GO:0016787">
    <property type="term" value="F:hydrolase activity"/>
    <property type="evidence" value="ECO:0007669"/>
    <property type="project" value="UniProtKB-KW"/>
</dbReference>
<proteinExistence type="predicted"/>
<dbReference type="SUPFAM" id="SSF51556">
    <property type="entry name" value="Metallo-dependent hydrolases"/>
    <property type="match status" value="1"/>
</dbReference>
<keyword evidence="3" id="KW-0378">Hydrolase</keyword>
<evidence type="ECO:0000259" key="2">
    <source>
        <dbReference type="Pfam" id="PF04909"/>
    </source>
</evidence>
<protein>
    <submittedName>
        <fullName evidence="3">2-pyrone-4,6-dicarboxylic acid hydrolase</fullName>
    </submittedName>
</protein>
<dbReference type="Proteomes" id="UP000030475">
    <property type="component" value="Unassembled WGS sequence"/>
</dbReference>
<dbReference type="RefSeq" id="WP_004533065.1">
    <property type="nucleotide sequence ID" value="NZ_AP028072.1"/>
</dbReference>